<feature type="compositionally biased region" description="Basic residues" evidence="1">
    <location>
        <begin position="116"/>
        <end position="125"/>
    </location>
</feature>
<evidence type="ECO:0000256" key="1">
    <source>
        <dbReference type="SAM" id="MobiDB-lite"/>
    </source>
</evidence>
<proteinExistence type="predicted"/>
<accession>A0A5B7GAI6</accession>
<evidence type="ECO:0000313" key="2">
    <source>
        <dbReference type="EMBL" id="MPC53554.1"/>
    </source>
</evidence>
<sequence>MWAFHGNFSAKGATFLGHLLSKSPPARKPLPLVRNPRPTLGPWTGFEPVRLENPSDLKSRMVESPSSLSVPLASILQSLSRAKLPPASVYRCVPLASASAQQSPQCSLTLPQTLRRPTKPRHSRVSSHEEDKDLVCGPGI</sequence>
<dbReference type="EMBL" id="VSRR010011708">
    <property type="protein sequence ID" value="MPC53554.1"/>
    <property type="molecule type" value="Genomic_DNA"/>
</dbReference>
<feature type="region of interest" description="Disordered" evidence="1">
    <location>
        <begin position="99"/>
        <end position="140"/>
    </location>
</feature>
<keyword evidence="3" id="KW-1185">Reference proteome</keyword>
<gene>
    <name evidence="2" type="ORF">E2C01_047449</name>
</gene>
<feature type="region of interest" description="Disordered" evidence="1">
    <location>
        <begin position="26"/>
        <end position="47"/>
    </location>
</feature>
<comment type="caution">
    <text evidence="2">The sequence shown here is derived from an EMBL/GenBank/DDBJ whole genome shotgun (WGS) entry which is preliminary data.</text>
</comment>
<dbReference type="Proteomes" id="UP000324222">
    <property type="component" value="Unassembled WGS sequence"/>
</dbReference>
<evidence type="ECO:0000313" key="3">
    <source>
        <dbReference type="Proteomes" id="UP000324222"/>
    </source>
</evidence>
<name>A0A5B7GAI6_PORTR</name>
<reference evidence="2 3" key="1">
    <citation type="submission" date="2019-05" db="EMBL/GenBank/DDBJ databases">
        <title>Another draft genome of Portunus trituberculatus and its Hox gene families provides insights of decapod evolution.</title>
        <authorList>
            <person name="Jeong J.-H."/>
            <person name="Song I."/>
            <person name="Kim S."/>
            <person name="Choi T."/>
            <person name="Kim D."/>
            <person name="Ryu S."/>
            <person name="Kim W."/>
        </authorList>
    </citation>
    <scope>NUCLEOTIDE SEQUENCE [LARGE SCALE GENOMIC DNA]</scope>
    <source>
        <tissue evidence="2">Muscle</tissue>
    </source>
</reference>
<organism evidence="2 3">
    <name type="scientific">Portunus trituberculatus</name>
    <name type="common">Swimming crab</name>
    <name type="synonym">Neptunus trituberculatus</name>
    <dbReference type="NCBI Taxonomy" id="210409"/>
    <lineage>
        <taxon>Eukaryota</taxon>
        <taxon>Metazoa</taxon>
        <taxon>Ecdysozoa</taxon>
        <taxon>Arthropoda</taxon>
        <taxon>Crustacea</taxon>
        <taxon>Multicrustacea</taxon>
        <taxon>Malacostraca</taxon>
        <taxon>Eumalacostraca</taxon>
        <taxon>Eucarida</taxon>
        <taxon>Decapoda</taxon>
        <taxon>Pleocyemata</taxon>
        <taxon>Brachyura</taxon>
        <taxon>Eubrachyura</taxon>
        <taxon>Portunoidea</taxon>
        <taxon>Portunidae</taxon>
        <taxon>Portuninae</taxon>
        <taxon>Portunus</taxon>
    </lineage>
</organism>
<protein>
    <submittedName>
        <fullName evidence="2">Uncharacterized protein</fullName>
    </submittedName>
</protein>
<dbReference type="AlphaFoldDB" id="A0A5B7GAI6"/>